<comment type="subcellular location">
    <subcellularLocation>
        <location evidence="1">Cell membrane</location>
        <topology evidence="1">Lipid-anchor</topology>
        <topology evidence="1">GPI-anchor</topology>
    </subcellularLocation>
</comment>
<feature type="domain" description="X8" evidence="10">
    <location>
        <begin position="48"/>
        <end position="133"/>
    </location>
</feature>
<keyword evidence="5" id="KW-0472">Membrane</keyword>
<evidence type="ECO:0000256" key="9">
    <source>
        <dbReference type="SAM" id="MobiDB-lite"/>
    </source>
</evidence>
<evidence type="ECO:0000256" key="2">
    <source>
        <dbReference type="ARBA" id="ARBA00022475"/>
    </source>
</evidence>
<keyword evidence="6" id="KW-1015">Disulfide bond</keyword>
<gene>
    <name evidence="11" type="ORF">F3Y22_tig00110345pilonHSYRG00062</name>
</gene>
<reference evidence="11" key="1">
    <citation type="submission" date="2019-09" db="EMBL/GenBank/DDBJ databases">
        <title>Draft genome information of white flower Hibiscus syriacus.</title>
        <authorList>
            <person name="Kim Y.-M."/>
        </authorList>
    </citation>
    <scope>NUCLEOTIDE SEQUENCE [LARGE SCALE GENOMIC DNA]</scope>
    <source>
        <strain evidence="11">YM2019G1</strain>
    </source>
</reference>
<dbReference type="InterPro" id="IPR044788">
    <property type="entry name" value="X8_dom_prot"/>
</dbReference>
<evidence type="ECO:0000256" key="3">
    <source>
        <dbReference type="ARBA" id="ARBA00022622"/>
    </source>
</evidence>
<name>A0A6A3AVI4_HIBSY</name>
<sequence length="137" mass="14711">MGTRMKLVPVRTMRRQEELKEGQSTLINGSTSQAPAAGEVSKTQVGQTWCVANAKADEAKLQTALDYACGEGGADCNVIQPSSTCYNPNTLEAHASYAFNSYYQKKTRAAGTCEFGGAAHVVSQRPDYGNCEFPTGY</sequence>
<dbReference type="GO" id="GO:0098552">
    <property type="term" value="C:side of membrane"/>
    <property type="evidence" value="ECO:0007669"/>
    <property type="project" value="UniProtKB-KW"/>
</dbReference>
<dbReference type="SMART" id="SM00768">
    <property type="entry name" value="X8"/>
    <property type="match status" value="1"/>
</dbReference>
<keyword evidence="12" id="KW-1185">Reference proteome</keyword>
<dbReference type="PANTHER" id="PTHR31044:SF52">
    <property type="entry name" value="OS01G0631500 PROTEIN"/>
    <property type="match status" value="1"/>
</dbReference>
<evidence type="ECO:0000256" key="5">
    <source>
        <dbReference type="ARBA" id="ARBA00023136"/>
    </source>
</evidence>
<evidence type="ECO:0000256" key="4">
    <source>
        <dbReference type="ARBA" id="ARBA00022729"/>
    </source>
</evidence>
<dbReference type="Proteomes" id="UP000436088">
    <property type="component" value="Unassembled WGS sequence"/>
</dbReference>
<keyword evidence="2" id="KW-1003">Cell membrane</keyword>
<dbReference type="AlphaFoldDB" id="A0A6A3AVI4"/>
<evidence type="ECO:0000256" key="8">
    <source>
        <dbReference type="ARBA" id="ARBA00023288"/>
    </source>
</evidence>
<dbReference type="GO" id="GO:0009506">
    <property type="term" value="C:plasmodesma"/>
    <property type="evidence" value="ECO:0007669"/>
    <property type="project" value="UniProtKB-ARBA"/>
</dbReference>
<accession>A0A6A3AVI4</accession>
<evidence type="ECO:0000259" key="10">
    <source>
        <dbReference type="SMART" id="SM00768"/>
    </source>
</evidence>
<feature type="region of interest" description="Disordered" evidence="9">
    <location>
        <begin position="17"/>
        <end position="40"/>
    </location>
</feature>
<evidence type="ECO:0000313" key="11">
    <source>
        <dbReference type="EMBL" id="KAE8708356.1"/>
    </source>
</evidence>
<dbReference type="Pfam" id="PF07983">
    <property type="entry name" value="X8"/>
    <property type="match status" value="1"/>
</dbReference>
<comment type="caution">
    <text evidence="11">The sequence shown here is derived from an EMBL/GenBank/DDBJ whole genome shotgun (WGS) entry which is preliminary data.</text>
</comment>
<keyword evidence="8" id="KW-0449">Lipoprotein</keyword>
<dbReference type="PANTHER" id="PTHR31044">
    <property type="entry name" value="BETA-1,3 GLUCANASE"/>
    <property type="match status" value="1"/>
</dbReference>
<protein>
    <submittedName>
        <fullName evidence="11">PLASMODESMATA CALLOSE-BINDING PROTEIN 3</fullName>
    </submittedName>
</protein>
<evidence type="ECO:0000256" key="6">
    <source>
        <dbReference type="ARBA" id="ARBA00023157"/>
    </source>
</evidence>
<dbReference type="FunFam" id="1.20.58.1040:FF:000001">
    <property type="entry name" value="Glucan endo-1,3-beta-glucosidase 4"/>
    <property type="match status" value="1"/>
</dbReference>
<feature type="compositionally biased region" description="Polar residues" evidence="9">
    <location>
        <begin position="22"/>
        <end position="34"/>
    </location>
</feature>
<proteinExistence type="predicted"/>
<keyword evidence="4" id="KW-0732">Signal</keyword>
<evidence type="ECO:0000313" key="12">
    <source>
        <dbReference type="Proteomes" id="UP000436088"/>
    </source>
</evidence>
<dbReference type="EMBL" id="VEPZ02000945">
    <property type="protein sequence ID" value="KAE8708356.1"/>
    <property type="molecule type" value="Genomic_DNA"/>
</dbReference>
<evidence type="ECO:0000256" key="7">
    <source>
        <dbReference type="ARBA" id="ARBA00023180"/>
    </source>
</evidence>
<dbReference type="Gene3D" id="1.20.58.1040">
    <property type="match status" value="1"/>
</dbReference>
<dbReference type="InterPro" id="IPR012946">
    <property type="entry name" value="X8"/>
</dbReference>
<organism evidence="11 12">
    <name type="scientific">Hibiscus syriacus</name>
    <name type="common">Rose of Sharon</name>
    <dbReference type="NCBI Taxonomy" id="106335"/>
    <lineage>
        <taxon>Eukaryota</taxon>
        <taxon>Viridiplantae</taxon>
        <taxon>Streptophyta</taxon>
        <taxon>Embryophyta</taxon>
        <taxon>Tracheophyta</taxon>
        <taxon>Spermatophyta</taxon>
        <taxon>Magnoliopsida</taxon>
        <taxon>eudicotyledons</taxon>
        <taxon>Gunneridae</taxon>
        <taxon>Pentapetalae</taxon>
        <taxon>rosids</taxon>
        <taxon>malvids</taxon>
        <taxon>Malvales</taxon>
        <taxon>Malvaceae</taxon>
        <taxon>Malvoideae</taxon>
        <taxon>Hibiscus</taxon>
    </lineage>
</organism>
<keyword evidence="3" id="KW-0336">GPI-anchor</keyword>
<evidence type="ECO:0000256" key="1">
    <source>
        <dbReference type="ARBA" id="ARBA00004609"/>
    </source>
</evidence>
<keyword evidence="7" id="KW-0325">Glycoprotein</keyword>
<dbReference type="GO" id="GO:0005886">
    <property type="term" value="C:plasma membrane"/>
    <property type="evidence" value="ECO:0007669"/>
    <property type="project" value="UniProtKB-SubCell"/>
</dbReference>